<dbReference type="PIRSF" id="PIRSF012526">
    <property type="entry name" value="CYTH_UCP012526"/>
    <property type="match status" value="1"/>
</dbReference>
<sequence>MTQEIEIEYKNILTKKEFETLLTTLPFPADGETQTNHYFETDDFQLRENGAALRIREKQGKYQLTLKEPHDTGLLETHDTLTEEEVDNWLSGNPVAKTHTEAQLNNFGISVSDLHHFGALTTVRREIPYKDVLLVLDYSTYNGQSDYELELEAQSENIGSSVFHALLKEFAIPKRETPNKIQRFFQSLKSNN</sequence>
<keyword evidence="3" id="KW-1185">Reference proteome</keyword>
<reference evidence="3" key="1">
    <citation type="journal article" date="2019" name="Int. J. Syst. Evol. Microbiol.">
        <title>The Global Catalogue of Microorganisms (GCM) 10K type strain sequencing project: providing services to taxonomists for standard genome sequencing and annotation.</title>
        <authorList>
            <consortium name="The Broad Institute Genomics Platform"/>
            <consortium name="The Broad Institute Genome Sequencing Center for Infectious Disease"/>
            <person name="Wu L."/>
            <person name="Ma J."/>
        </authorList>
    </citation>
    <scope>NUCLEOTIDE SEQUENCE [LARGE SCALE GENOMIC DNA]</scope>
    <source>
        <strain evidence="3">TISTR 1858</strain>
    </source>
</reference>
<evidence type="ECO:0000313" key="2">
    <source>
        <dbReference type="EMBL" id="MFD2629685.1"/>
    </source>
</evidence>
<comment type="caution">
    <text evidence="2">The sequence shown here is derived from an EMBL/GenBank/DDBJ whole genome shotgun (WGS) entry which is preliminary data.</text>
</comment>
<evidence type="ECO:0000313" key="3">
    <source>
        <dbReference type="Proteomes" id="UP001597451"/>
    </source>
</evidence>
<dbReference type="PROSITE" id="PS51707">
    <property type="entry name" value="CYTH"/>
    <property type="match status" value="1"/>
</dbReference>
<dbReference type="Proteomes" id="UP001597451">
    <property type="component" value="Unassembled WGS sequence"/>
</dbReference>
<dbReference type="Pfam" id="PF01928">
    <property type="entry name" value="CYTH"/>
    <property type="match status" value="1"/>
</dbReference>
<feature type="domain" description="CYTH" evidence="1">
    <location>
        <begin position="4"/>
        <end position="191"/>
    </location>
</feature>
<accession>A0ABW5Q2M4</accession>
<dbReference type="InterPro" id="IPR033469">
    <property type="entry name" value="CYTH-like_dom_sf"/>
</dbReference>
<dbReference type="InterPro" id="IPR023577">
    <property type="entry name" value="CYTH_domain"/>
</dbReference>
<dbReference type="SMART" id="SM01118">
    <property type="entry name" value="CYTH"/>
    <property type="match status" value="1"/>
</dbReference>
<organism evidence="2 3">
    <name type="scientific">Oceanobacillus kapialis</name>
    <dbReference type="NCBI Taxonomy" id="481353"/>
    <lineage>
        <taxon>Bacteria</taxon>
        <taxon>Bacillati</taxon>
        <taxon>Bacillota</taxon>
        <taxon>Bacilli</taxon>
        <taxon>Bacillales</taxon>
        <taxon>Bacillaceae</taxon>
        <taxon>Oceanobacillus</taxon>
    </lineage>
</organism>
<dbReference type="Gene3D" id="2.40.320.10">
    <property type="entry name" value="Hypothetical Protein Pfu-838710-001"/>
    <property type="match status" value="1"/>
</dbReference>
<proteinExistence type="predicted"/>
<evidence type="ECO:0000259" key="1">
    <source>
        <dbReference type="PROSITE" id="PS51707"/>
    </source>
</evidence>
<name>A0ABW5Q2M4_9BACI</name>
<dbReference type="CDD" id="cd07762">
    <property type="entry name" value="CYTH-like_Pase_1"/>
    <property type="match status" value="1"/>
</dbReference>
<dbReference type="RefSeq" id="WP_379562476.1">
    <property type="nucleotide sequence ID" value="NZ_CP085256.1"/>
</dbReference>
<dbReference type="EMBL" id="JBHUMX010000038">
    <property type="protein sequence ID" value="MFD2629685.1"/>
    <property type="molecule type" value="Genomic_DNA"/>
</dbReference>
<dbReference type="SUPFAM" id="SSF55154">
    <property type="entry name" value="CYTH-like phosphatases"/>
    <property type="match status" value="1"/>
</dbReference>
<dbReference type="InterPro" id="IPR009195">
    <property type="entry name" value="Uncharacterised_YjbK"/>
</dbReference>
<protein>
    <submittedName>
        <fullName evidence="2">CYTH domain-containing protein</fullName>
    </submittedName>
</protein>
<gene>
    <name evidence="2" type="ORF">ACFSUN_12935</name>
</gene>